<dbReference type="EMBL" id="JABZXJ010000053">
    <property type="protein sequence ID" value="MBF1650420.1"/>
    <property type="molecule type" value="Genomic_DNA"/>
</dbReference>
<evidence type="ECO:0000313" key="5">
    <source>
        <dbReference type="Proteomes" id="UP000769484"/>
    </source>
</evidence>
<evidence type="ECO:0000256" key="2">
    <source>
        <dbReference type="SAM" id="MobiDB-lite"/>
    </source>
</evidence>
<dbReference type="AlphaFoldDB" id="A0A930KGR0"/>
<feature type="transmembrane region" description="Helical" evidence="3">
    <location>
        <begin position="31"/>
        <end position="52"/>
    </location>
</feature>
<evidence type="ECO:0000256" key="3">
    <source>
        <dbReference type="SAM" id="Phobius"/>
    </source>
</evidence>
<reference evidence="4" key="1">
    <citation type="submission" date="2020-04" db="EMBL/GenBank/DDBJ databases">
        <title>Deep metagenomics examines the oral microbiome during advanced dental caries in children, revealing novel taxa and co-occurrences with host molecules.</title>
        <authorList>
            <person name="Baker J.L."/>
            <person name="Morton J.T."/>
            <person name="Dinis M."/>
            <person name="Alvarez R."/>
            <person name="Tran N.C."/>
            <person name="Knight R."/>
            <person name="Edlund A."/>
        </authorList>
    </citation>
    <scope>NUCLEOTIDE SEQUENCE</scope>
    <source>
        <strain evidence="4">JCVI_47_bin.4</strain>
    </source>
</reference>
<organism evidence="4 5">
    <name type="scientific">Rothia dentocariosa</name>
    <dbReference type="NCBI Taxonomy" id="2047"/>
    <lineage>
        <taxon>Bacteria</taxon>
        <taxon>Bacillati</taxon>
        <taxon>Actinomycetota</taxon>
        <taxon>Actinomycetes</taxon>
        <taxon>Micrococcales</taxon>
        <taxon>Micrococcaceae</taxon>
        <taxon>Rothia</taxon>
    </lineage>
</organism>
<protein>
    <recommendedName>
        <fullName evidence="6">Pentapeptide repeat-containing protein</fullName>
    </recommendedName>
</protein>
<feature type="compositionally biased region" description="Polar residues" evidence="2">
    <location>
        <begin position="13"/>
        <end position="22"/>
    </location>
</feature>
<feature type="compositionally biased region" description="Acidic residues" evidence="2">
    <location>
        <begin position="1"/>
        <end position="10"/>
    </location>
</feature>
<gene>
    <name evidence="4" type="ORF">HXO56_10105</name>
</gene>
<keyword evidence="3" id="KW-0812">Transmembrane</keyword>
<proteinExistence type="predicted"/>
<evidence type="ECO:0008006" key="6">
    <source>
        <dbReference type="Google" id="ProtNLM"/>
    </source>
</evidence>
<comment type="caution">
    <text evidence="4">The sequence shown here is derived from an EMBL/GenBank/DDBJ whole genome shotgun (WGS) entry which is preliminary data.</text>
</comment>
<feature type="transmembrane region" description="Helical" evidence="3">
    <location>
        <begin position="64"/>
        <end position="85"/>
    </location>
</feature>
<keyword evidence="1" id="KW-0175">Coiled coil</keyword>
<feature type="coiled-coil region" evidence="1">
    <location>
        <begin position="170"/>
        <end position="217"/>
    </location>
</feature>
<feature type="region of interest" description="Disordered" evidence="2">
    <location>
        <begin position="1"/>
        <end position="22"/>
    </location>
</feature>
<accession>A0A930KGR0</accession>
<evidence type="ECO:0000256" key="1">
    <source>
        <dbReference type="SAM" id="Coils"/>
    </source>
</evidence>
<feature type="transmembrane region" description="Helical" evidence="3">
    <location>
        <begin position="130"/>
        <end position="149"/>
    </location>
</feature>
<evidence type="ECO:0000313" key="4">
    <source>
        <dbReference type="EMBL" id="MBF1650420.1"/>
    </source>
</evidence>
<dbReference type="Proteomes" id="UP000769484">
    <property type="component" value="Unassembled WGS sequence"/>
</dbReference>
<name>A0A930KGR0_9MICC</name>
<sequence>MPEEYEDVEATLEQGTTPDTSQKGKWRAIDWIAGSTLVAEALLSTIWAIVWVCGCRFEHQLQVYLALVLIILTGGYLALIFCPIFKKDDDPRWFHARILSSGIVGGSYAFLLPVVMSLPEGSVNSGGAAALRQAILLATGGLIGLIALGETRRKNDNDREAAESLRVHQLGTHNQQKEQFEKQLEKQQDQFEANAFKDRKAERRERYTKAVEQLGDEKAPVRMGGVYTLVGLVDEWLEEESLSENDKLKEGQVIINNLCAYIRSPFTLASHYDEPLQDTPTSEGTYKDREQEFYAEKAILDSEADVRLSIIKEIHNRLQGTEEILWGTWSSFEYNFSGSTFFYPVDLSDSYYLKSVNFSGSTYQNTADFSGSTYQNTASFGGSTYQRGANFSNSIYQGWISFGGSTYQDSVDFSDSTYRGSANFGGSTYKAETKFNDSFYESSVDFSNSTYYDRVEFHGYNLGSGYECLTYKGTANFSHSVYLGTPIFGPTTYEGRTIFSNSIYSEPVNFSSSNTYKDKVDFSSSTYHGKVSIGASAYESQSNFRDSLYAEGADFTFAAFKGPHYFDGSVFYKALDLHGSVSYKEEPIFTHDYPTYTDPRPEYDKINRHITLFPAFGNDFTIILQGNQDPLDIPNLLKYCNFLDSLIPEKIEDYNQIINEIIITRDNFKSTKNIQEKDKYAEFFKEKNKELYKWREEVTTIVLQNGVEVSN</sequence>
<keyword evidence="3" id="KW-0472">Membrane</keyword>
<keyword evidence="3" id="KW-1133">Transmembrane helix</keyword>
<feature type="transmembrane region" description="Helical" evidence="3">
    <location>
        <begin position="97"/>
        <end position="118"/>
    </location>
</feature>